<keyword evidence="3" id="KW-1185">Reference proteome</keyword>
<dbReference type="GO" id="GO:0016279">
    <property type="term" value="F:protein-lysine N-methyltransferase activity"/>
    <property type="evidence" value="ECO:0007669"/>
    <property type="project" value="TreeGrafter"/>
</dbReference>
<evidence type="ECO:0000256" key="1">
    <source>
        <dbReference type="SAM" id="Coils"/>
    </source>
</evidence>
<reference evidence="2 3" key="1">
    <citation type="journal article" date="2013" name="BMC Genomics">
        <title>Reconstruction of the lipid metabolism for the microalga Monoraphidium neglectum from its genome sequence reveals characteristics suitable for biofuel production.</title>
        <authorList>
            <person name="Bogen C."/>
            <person name="Al-Dilaimi A."/>
            <person name="Albersmeier A."/>
            <person name="Wichmann J."/>
            <person name="Grundmann M."/>
            <person name="Rupp O."/>
            <person name="Lauersen K.J."/>
            <person name="Blifernez-Klassen O."/>
            <person name="Kalinowski J."/>
            <person name="Goesmann A."/>
            <person name="Mussgnug J.H."/>
            <person name="Kruse O."/>
        </authorList>
    </citation>
    <scope>NUCLEOTIDE SEQUENCE [LARGE SCALE GENOMIC DNA]</scope>
    <source>
        <strain evidence="2 3">SAG 48.87</strain>
    </source>
</reference>
<dbReference type="Gene3D" id="3.90.1410.10">
    <property type="entry name" value="set domain protein methyltransferase, domain 1"/>
    <property type="match status" value="1"/>
</dbReference>
<dbReference type="CDD" id="cd10527">
    <property type="entry name" value="SET_LSMT"/>
    <property type="match status" value="1"/>
</dbReference>
<dbReference type="OrthoDB" id="524382at2759"/>
<dbReference type="Proteomes" id="UP000054498">
    <property type="component" value="Unassembled WGS sequence"/>
</dbReference>
<evidence type="ECO:0000313" key="3">
    <source>
        <dbReference type="Proteomes" id="UP000054498"/>
    </source>
</evidence>
<gene>
    <name evidence="2" type="ORF">MNEG_8960</name>
</gene>
<dbReference type="RefSeq" id="XP_013898022.1">
    <property type="nucleotide sequence ID" value="XM_014042568.1"/>
</dbReference>
<sequence>MAAAIWFPDDYTNFRELAVKLMRESRRPDSPHAPHIRALTMLRPAAEGVGAARAPLALHSETFPPEYLHVLGSYLQARHIATTQWDTEMFWAGHGLKLVQEGFTLAHLKAAMLTVSTRYMTVAHRGREFPVIVPVVDMANHHTTCANWYEFRPCNASLLPWPRVNWDLDALAAEAGSVEKDELCAYWMAAAEITAGEEACLSYGYLTPDLALLQYGFILPDDPPQLSHMDEPGFAHDMKAGRTHSAPPRPFAGSASEVEREVVRVESLAAALERSQGAAAATPHAPTDPDGSALASLLQLRSQRVASLRAEAARLRQQLEATAAAAAAAGGGGHAVAEEAVAISGQGLATKSEL</sequence>
<dbReference type="AlphaFoldDB" id="A0A0D2JI25"/>
<feature type="coiled-coil region" evidence="1">
    <location>
        <begin position="255"/>
        <end position="325"/>
    </location>
</feature>
<name>A0A0D2JI25_9CHLO</name>
<keyword evidence="1" id="KW-0175">Coiled coil</keyword>
<dbReference type="KEGG" id="mng:MNEG_8960"/>
<protein>
    <recommendedName>
        <fullName evidence="4">SET domain-containing protein</fullName>
    </recommendedName>
</protein>
<dbReference type="EMBL" id="KK101988">
    <property type="protein sequence ID" value="KIY99002.1"/>
    <property type="molecule type" value="Genomic_DNA"/>
</dbReference>
<proteinExistence type="predicted"/>
<dbReference type="SUPFAM" id="SSF82199">
    <property type="entry name" value="SET domain"/>
    <property type="match status" value="1"/>
</dbReference>
<dbReference type="PANTHER" id="PTHR13271">
    <property type="entry name" value="UNCHARACTERIZED PUTATIVE METHYLTRANSFERASE"/>
    <property type="match status" value="1"/>
</dbReference>
<organism evidence="2 3">
    <name type="scientific">Monoraphidium neglectum</name>
    <dbReference type="NCBI Taxonomy" id="145388"/>
    <lineage>
        <taxon>Eukaryota</taxon>
        <taxon>Viridiplantae</taxon>
        <taxon>Chlorophyta</taxon>
        <taxon>core chlorophytes</taxon>
        <taxon>Chlorophyceae</taxon>
        <taxon>CS clade</taxon>
        <taxon>Sphaeropleales</taxon>
        <taxon>Selenastraceae</taxon>
        <taxon>Monoraphidium</taxon>
    </lineage>
</organism>
<evidence type="ECO:0000313" key="2">
    <source>
        <dbReference type="EMBL" id="KIY99002.1"/>
    </source>
</evidence>
<evidence type="ECO:0008006" key="4">
    <source>
        <dbReference type="Google" id="ProtNLM"/>
    </source>
</evidence>
<dbReference type="InterPro" id="IPR046341">
    <property type="entry name" value="SET_dom_sf"/>
</dbReference>
<accession>A0A0D2JI25</accession>
<dbReference type="InterPro" id="IPR050600">
    <property type="entry name" value="SETD3_SETD6_MTase"/>
</dbReference>
<dbReference type="GeneID" id="25741835"/>